<organism evidence="1">
    <name type="scientific">uncultured Solirubrobacteraceae bacterium</name>
    <dbReference type="NCBI Taxonomy" id="1162706"/>
    <lineage>
        <taxon>Bacteria</taxon>
        <taxon>Bacillati</taxon>
        <taxon>Actinomycetota</taxon>
        <taxon>Thermoleophilia</taxon>
        <taxon>Solirubrobacterales</taxon>
        <taxon>Solirubrobacteraceae</taxon>
        <taxon>environmental samples</taxon>
    </lineage>
</organism>
<dbReference type="InterPro" id="IPR014710">
    <property type="entry name" value="RmlC-like_jellyroll"/>
</dbReference>
<proteinExistence type="predicted"/>
<protein>
    <submittedName>
        <fullName evidence="1">Uncharacterized protein</fullName>
    </submittedName>
</protein>
<dbReference type="Gene3D" id="2.60.120.10">
    <property type="entry name" value="Jelly Rolls"/>
    <property type="match status" value="1"/>
</dbReference>
<dbReference type="AlphaFoldDB" id="A0A6J4S6Z6"/>
<sequence>MVELDRTYRHPRNGAEVIIRRNDPDGYVLEAALPPDVGRARPHVHLDFDQDFDVLEGVAKLGVDGEEREAAAGTTVHVPRGIRHVDPWNAGPDRLVFRNRIAPNPPFIPAYGETVIARLVDGRLGDAGELSPLHVAVVLHATGGQSYGPGPIALQRALLPLLAAIGRRRGYRLEQPT</sequence>
<gene>
    <name evidence="1" type="ORF">AVDCRST_MAG69-1006</name>
</gene>
<dbReference type="SUPFAM" id="SSF51182">
    <property type="entry name" value="RmlC-like cupins"/>
    <property type="match status" value="1"/>
</dbReference>
<dbReference type="InterPro" id="IPR011051">
    <property type="entry name" value="RmlC_Cupin_sf"/>
</dbReference>
<dbReference type="EMBL" id="CADCVP010000115">
    <property type="protein sequence ID" value="CAA9484976.1"/>
    <property type="molecule type" value="Genomic_DNA"/>
</dbReference>
<reference evidence="1" key="1">
    <citation type="submission" date="2020-02" db="EMBL/GenBank/DDBJ databases">
        <authorList>
            <person name="Meier V. D."/>
        </authorList>
    </citation>
    <scope>NUCLEOTIDE SEQUENCE</scope>
    <source>
        <strain evidence="1">AVDCRST_MAG69</strain>
    </source>
</reference>
<name>A0A6J4S6Z6_9ACTN</name>
<accession>A0A6J4S6Z6</accession>
<evidence type="ECO:0000313" key="1">
    <source>
        <dbReference type="EMBL" id="CAA9484976.1"/>
    </source>
</evidence>